<keyword evidence="3" id="KW-0830">Ubiquinone</keyword>
<dbReference type="RefSeq" id="WP_041964337.1">
    <property type="nucleotide sequence ID" value="NZ_BASE01000012.1"/>
</dbReference>
<feature type="domain" description="Methyltransferase" evidence="2">
    <location>
        <begin position="39"/>
        <end position="156"/>
    </location>
</feature>
<name>A0A0A8WZK4_MESS1</name>
<reference evidence="3 4" key="1">
    <citation type="submission" date="2013-06" db="EMBL/GenBank/DDBJ databases">
        <title>Whole genome shotgun sequence of Bacillus selenatarsenatis SF-1.</title>
        <authorList>
            <person name="Kuroda M."/>
            <person name="Sei K."/>
            <person name="Yamashita M."/>
            <person name="Ike M."/>
        </authorList>
    </citation>
    <scope>NUCLEOTIDE SEQUENCE [LARGE SCALE GENOMIC DNA]</scope>
    <source>
        <strain evidence="3 4">SF-1</strain>
    </source>
</reference>
<dbReference type="EMBL" id="BASE01000012">
    <property type="protein sequence ID" value="GAM12384.1"/>
    <property type="molecule type" value="Genomic_DNA"/>
</dbReference>
<dbReference type="EC" id="2.1.1.163" evidence="3"/>
<dbReference type="GO" id="GO:0032259">
    <property type="term" value="P:methylation"/>
    <property type="evidence" value="ECO:0007669"/>
    <property type="project" value="UniProtKB-KW"/>
</dbReference>
<dbReference type="Pfam" id="PF13847">
    <property type="entry name" value="Methyltransf_31"/>
    <property type="match status" value="1"/>
</dbReference>
<evidence type="ECO:0000259" key="2">
    <source>
        <dbReference type="Pfam" id="PF13847"/>
    </source>
</evidence>
<dbReference type="InterPro" id="IPR029063">
    <property type="entry name" value="SAM-dependent_MTases_sf"/>
</dbReference>
<dbReference type="AlphaFoldDB" id="A0A0A8WZK4"/>
<dbReference type="CDD" id="cd02440">
    <property type="entry name" value="AdoMet_MTases"/>
    <property type="match status" value="1"/>
</dbReference>
<gene>
    <name evidence="3" type="ORF">SAMD00020551_0517</name>
</gene>
<accession>A0A0A8WZK4</accession>
<keyword evidence="3" id="KW-0489">Methyltransferase</keyword>
<dbReference type="InterPro" id="IPR025714">
    <property type="entry name" value="Methyltranfer_dom"/>
</dbReference>
<dbReference type="PANTHER" id="PTHR43861">
    <property type="entry name" value="TRANS-ACONITATE 2-METHYLTRANSFERASE-RELATED"/>
    <property type="match status" value="1"/>
</dbReference>
<dbReference type="Proteomes" id="UP000031014">
    <property type="component" value="Unassembled WGS sequence"/>
</dbReference>
<protein>
    <submittedName>
        <fullName evidence="3">Ubiquinone/menaquinone biosynthesis methyltransferase UbiE /2-heptaprenyl-1,4-naphthoquinone methyltransferase</fullName>
        <ecNumber evidence="3">2.1.1.-</ecNumber>
        <ecNumber evidence="3">2.1.1.163</ecNumber>
    </submittedName>
</protein>
<comment type="caution">
    <text evidence="3">The sequence shown here is derived from an EMBL/GenBank/DDBJ whole genome shotgun (WGS) entry which is preliminary data.</text>
</comment>
<dbReference type="EC" id="2.1.1.-" evidence="3"/>
<sequence length="208" mass="23482">MENNVFEQMAKRYDTEDRIELAKVIVEEVRQELQNCKSSSLMDYGSGTGLVSLELSDLVDSVLLVDSSQQMLEVAKTKISNKGMTNAKVLYSDFTQETPELKADIVLMSLVLLHIPDTRKILQEMFSILNDGGKLIIIDFDKNDKINHPKVHNGFSHEELNKSLTQAGFKSTKMKTFYQGTSIFMNQDASLFISSSVKVRSVHKQQVL</sequence>
<dbReference type="OrthoDB" id="9791837at2"/>
<keyword evidence="4" id="KW-1185">Reference proteome</keyword>
<proteinExistence type="predicted"/>
<dbReference type="Gene3D" id="3.40.50.150">
    <property type="entry name" value="Vaccinia Virus protein VP39"/>
    <property type="match status" value="1"/>
</dbReference>
<evidence type="ECO:0000313" key="4">
    <source>
        <dbReference type="Proteomes" id="UP000031014"/>
    </source>
</evidence>
<organism evidence="3 4">
    <name type="scientific">Mesobacillus selenatarsenatis (strain DSM 18680 / JCM 14380 / FERM P-15431 / SF-1)</name>
    <dbReference type="NCBI Taxonomy" id="1321606"/>
    <lineage>
        <taxon>Bacteria</taxon>
        <taxon>Bacillati</taxon>
        <taxon>Bacillota</taxon>
        <taxon>Bacilli</taxon>
        <taxon>Bacillales</taxon>
        <taxon>Bacillaceae</taxon>
        <taxon>Mesobacillus</taxon>
    </lineage>
</organism>
<evidence type="ECO:0000256" key="1">
    <source>
        <dbReference type="ARBA" id="ARBA00022679"/>
    </source>
</evidence>
<dbReference type="GO" id="GO:0043770">
    <property type="term" value="F:demethylmenaquinone methyltransferase activity"/>
    <property type="evidence" value="ECO:0007669"/>
    <property type="project" value="UniProtKB-EC"/>
</dbReference>
<dbReference type="SUPFAM" id="SSF53335">
    <property type="entry name" value="S-adenosyl-L-methionine-dependent methyltransferases"/>
    <property type="match status" value="1"/>
</dbReference>
<evidence type="ECO:0000313" key="3">
    <source>
        <dbReference type="EMBL" id="GAM12384.1"/>
    </source>
</evidence>
<dbReference type="PANTHER" id="PTHR43861:SF3">
    <property type="entry name" value="PUTATIVE (AFU_ORTHOLOGUE AFUA_2G14390)-RELATED"/>
    <property type="match status" value="1"/>
</dbReference>
<keyword evidence="1 3" id="KW-0808">Transferase</keyword>
<dbReference type="STRING" id="1321606.SAMD00020551_0517"/>